<evidence type="ECO:0000313" key="5">
    <source>
        <dbReference type="Proteomes" id="UP000184440"/>
    </source>
</evidence>
<protein>
    <submittedName>
        <fullName evidence="4">SAF domain-containing protein</fullName>
    </submittedName>
</protein>
<feature type="transmembrane region" description="Helical" evidence="2">
    <location>
        <begin position="20"/>
        <end position="41"/>
    </location>
</feature>
<keyword evidence="5" id="KW-1185">Reference proteome</keyword>
<dbReference type="Pfam" id="PF08666">
    <property type="entry name" value="SAF"/>
    <property type="match status" value="1"/>
</dbReference>
<proteinExistence type="predicted"/>
<name>A0A1M7RNT7_9ACTN</name>
<feature type="region of interest" description="Disordered" evidence="1">
    <location>
        <begin position="204"/>
        <end position="320"/>
    </location>
</feature>
<accession>A0A1M7RNT7</accession>
<dbReference type="Proteomes" id="UP000184440">
    <property type="component" value="Unassembled WGS sequence"/>
</dbReference>
<sequence length="320" mass="31271">MSAPVSPPARRRRLPSWLDLRVVLGVVLVVGSVVAGARLFAVADRTVQVWAVARDLGVGTVLVSNDLVAVRVRLPENAARYLAANGPEPVGRRLARDVGAGELLPRAALIDRVCGSEVSIPVSTQHVPATVRRGARVDVFATPRGGETTRVLAAVTVQSTVRGSAVGGGSALVVRVADELTADVVRAVRTADIDVVVVTGRAAGDGCGAPPSAGAPSAGVPSAGAPSGGVPSAGAPSGGLPSDAAPSGEPPSDGAPSAGADGTGLPATPPAPTDEGAGTGGSDESGGGDEGARSDGGDGAGRGGGEVERAASLGRWGADR</sequence>
<evidence type="ECO:0000259" key="3">
    <source>
        <dbReference type="SMART" id="SM00858"/>
    </source>
</evidence>
<organism evidence="4 5">
    <name type="scientific">Cryptosporangium aurantiacum</name>
    <dbReference type="NCBI Taxonomy" id="134849"/>
    <lineage>
        <taxon>Bacteria</taxon>
        <taxon>Bacillati</taxon>
        <taxon>Actinomycetota</taxon>
        <taxon>Actinomycetes</taxon>
        <taxon>Cryptosporangiales</taxon>
        <taxon>Cryptosporangiaceae</taxon>
        <taxon>Cryptosporangium</taxon>
    </lineage>
</organism>
<dbReference type="SMART" id="SM00858">
    <property type="entry name" value="SAF"/>
    <property type="match status" value="1"/>
</dbReference>
<evidence type="ECO:0000313" key="4">
    <source>
        <dbReference type="EMBL" id="SHN47810.1"/>
    </source>
</evidence>
<dbReference type="AlphaFoldDB" id="A0A1M7RNT7"/>
<keyword evidence="2" id="KW-0812">Transmembrane</keyword>
<dbReference type="CDD" id="cd11614">
    <property type="entry name" value="SAF_CpaB_FlgA_like"/>
    <property type="match status" value="1"/>
</dbReference>
<feature type="domain" description="SAF" evidence="3">
    <location>
        <begin position="47"/>
        <end position="110"/>
    </location>
</feature>
<evidence type="ECO:0000256" key="2">
    <source>
        <dbReference type="SAM" id="Phobius"/>
    </source>
</evidence>
<keyword evidence="2" id="KW-0472">Membrane</keyword>
<dbReference type="STRING" id="134849.SAMN05443668_12840"/>
<dbReference type="EMBL" id="FRCS01000028">
    <property type="protein sequence ID" value="SHN47810.1"/>
    <property type="molecule type" value="Genomic_DNA"/>
</dbReference>
<feature type="compositionally biased region" description="Gly residues" evidence="1">
    <location>
        <begin position="277"/>
        <end position="289"/>
    </location>
</feature>
<keyword evidence="2" id="KW-1133">Transmembrane helix</keyword>
<dbReference type="RefSeq" id="WP_143175760.1">
    <property type="nucleotide sequence ID" value="NZ_FRCS01000028.1"/>
</dbReference>
<gene>
    <name evidence="4" type="ORF">SAMN05443668_12840</name>
</gene>
<dbReference type="InterPro" id="IPR013974">
    <property type="entry name" value="SAF"/>
</dbReference>
<feature type="compositionally biased region" description="Low complexity" evidence="1">
    <location>
        <begin position="204"/>
        <end position="247"/>
    </location>
</feature>
<reference evidence="4 5" key="1">
    <citation type="submission" date="2016-11" db="EMBL/GenBank/DDBJ databases">
        <authorList>
            <person name="Jaros S."/>
            <person name="Januszkiewicz K."/>
            <person name="Wedrychowicz H."/>
        </authorList>
    </citation>
    <scope>NUCLEOTIDE SEQUENCE [LARGE SCALE GENOMIC DNA]</scope>
    <source>
        <strain evidence="4 5">DSM 46144</strain>
    </source>
</reference>
<dbReference type="OrthoDB" id="5192391at2"/>
<evidence type="ECO:0000256" key="1">
    <source>
        <dbReference type="SAM" id="MobiDB-lite"/>
    </source>
</evidence>